<reference evidence="1" key="1">
    <citation type="journal article" date="2020" name="Nature">
        <title>Giant virus diversity and host interactions through global metagenomics.</title>
        <authorList>
            <person name="Schulz F."/>
            <person name="Roux S."/>
            <person name="Paez-Espino D."/>
            <person name="Jungbluth S."/>
            <person name="Walsh D.A."/>
            <person name="Denef V.J."/>
            <person name="McMahon K.D."/>
            <person name="Konstantinidis K.T."/>
            <person name="Eloe-Fadrosh E.A."/>
            <person name="Kyrpides N.C."/>
            <person name="Woyke T."/>
        </authorList>
    </citation>
    <scope>NUCLEOTIDE SEQUENCE</scope>
    <source>
        <strain evidence="1">GVMAG-M-3300010160-60</strain>
    </source>
</reference>
<dbReference type="EMBL" id="MN739133">
    <property type="protein sequence ID" value="QHS90384.1"/>
    <property type="molecule type" value="Genomic_DNA"/>
</dbReference>
<evidence type="ECO:0000313" key="1">
    <source>
        <dbReference type="EMBL" id="QHS90384.1"/>
    </source>
</evidence>
<name>A0A6C0BF56_9ZZZZ</name>
<dbReference type="AlphaFoldDB" id="A0A6C0BF56"/>
<accession>A0A6C0BF56</accession>
<protein>
    <submittedName>
        <fullName evidence="1">Uncharacterized protein</fullName>
    </submittedName>
</protein>
<organism evidence="1">
    <name type="scientific">viral metagenome</name>
    <dbReference type="NCBI Taxonomy" id="1070528"/>
    <lineage>
        <taxon>unclassified sequences</taxon>
        <taxon>metagenomes</taxon>
        <taxon>organismal metagenomes</taxon>
    </lineage>
</organism>
<proteinExistence type="predicted"/>
<sequence length="205" mass="23345">MALSAAHFSRTKYDTCYYPENVYESTSPFSYIVDSSPNYNSSGCITEFGPRPTRMGPINSLSGQVVAAAQANIDVDSVMSNRNVPLSRCKRGKVNPIDITKIKTKSVPVCSDKLDWEHTKMTHPSMFYRGTAVNRFYDLNKDPQANIYYDWSVNTVLEMKDNYVPHLPRRLTEVDLVPNSRRDMSWEPKVVKIRPNANCGNRPLR</sequence>